<sequence>MLVNNEKSIREILNQSENIIVYSDRTYTNSWRKTSIIDNKYVLKEFDYKNKRKNKVWDVEYNVIQHLKKKSILCPDNIAIVTNESNKRIKAKYLKSILQGSVSSTYTIDIIKPISQAIHELHQHDVLVIDAKCDNFVKVKNNYYAFDFGMAKIARYNSLYFKIMRGWEFFRIRKEMGNQELFSQFLHSYMQVSNTSSYSIIPFIKVYDIKERFKQTRRQYKQSIRGLVRR</sequence>
<reference evidence="1 2" key="1">
    <citation type="submission" date="2019-10" db="EMBL/GenBank/DDBJ databases">
        <title>Vibrio sp. nov. isolated from a shrimp pond.</title>
        <authorList>
            <person name="Gomez-Gil B."/>
            <person name="Enciso-Ibarra J."/>
            <person name="Enciso-Ibarra K."/>
            <person name="Bolan-Mejia C."/>
        </authorList>
    </citation>
    <scope>NUCLEOTIDE SEQUENCE [LARGE SCALE GENOMIC DNA]</scope>
    <source>
        <strain evidence="1 2">CAIM 722</strain>
    </source>
</reference>
<protein>
    <submittedName>
        <fullName evidence="1">Uncharacterized protein</fullName>
    </submittedName>
</protein>
<dbReference type="SUPFAM" id="SSF56112">
    <property type="entry name" value="Protein kinase-like (PK-like)"/>
    <property type="match status" value="1"/>
</dbReference>
<organism evidence="1 2">
    <name type="scientific">Vibrio eleionomae</name>
    <dbReference type="NCBI Taxonomy" id="2653505"/>
    <lineage>
        <taxon>Bacteria</taxon>
        <taxon>Pseudomonadati</taxon>
        <taxon>Pseudomonadota</taxon>
        <taxon>Gammaproteobacteria</taxon>
        <taxon>Vibrionales</taxon>
        <taxon>Vibrionaceae</taxon>
        <taxon>Vibrio</taxon>
    </lineage>
</organism>
<evidence type="ECO:0000313" key="2">
    <source>
        <dbReference type="Proteomes" id="UP000462621"/>
    </source>
</evidence>
<dbReference type="EMBL" id="WEKT01000069">
    <property type="protein sequence ID" value="MZI95742.1"/>
    <property type="molecule type" value="Genomic_DNA"/>
</dbReference>
<name>A0A7X4LQ29_9VIBR</name>
<dbReference type="RefSeq" id="WP_161158238.1">
    <property type="nucleotide sequence ID" value="NZ_WEKT01000069.1"/>
</dbReference>
<gene>
    <name evidence="1" type="ORF">F9817_21395</name>
</gene>
<dbReference type="Gene3D" id="1.10.510.10">
    <property type="entry name" value="Transferase(Phosphotransferase) domain 1"/>
    <property type="match status" value="1"/>
</dbReference>
<evidence type="ECO:0000313" key="1">
    <source>
        <dbReference type="EMBL" id="MZI95742.1"/>
    </source>
</evidence>
<dbReference type="InterPro" id="IPR011009">
    <property type="entry name" value="Kinase-like_dom_sf"/>
</dbReference>
<dbReference type="AlphaFoldDB" id="A0A7X4LQ29"/>
<proteinExistence type="predicted"/>
<accession>A0A7X4LQ29</accession>
<comment type="caution">
    <text evidence="1">The sequence shown here is derived from an EMBL/GenBank/DDBJ whole genome shotgun (WGS) entry which is preliminary data.</text>
</comment>
<dbReference type="Proteomes" id="UP000462621">
    <property type="component" value="Unassembled WGS sequence"/>
</dbReference>
<keyword evidence="2" id="KW-1185">Reference proteome</keyword>